<proteinExistence type="predicted"/>
<reference evidence="1" key="1">
    <citation type="journal article" date="1985" name="Nature">
        <title>Deviation from the universal code shown by the gene for surface protein 51A in Paramecium.</title>
        <authorList>
            <person name="Preer J.R.Jr."/>
            <person name="Preer L.B."/>
            <person name="Rudman B.M."/>
            <person name="Barnett A.J."/>
        </authorList>
    </citation>
    <scope>NUCLEOTIDE SEQUENCE</scope>
</reference>
<dbReference type="AlphaFoldDB" id="Q94723"/>
<dbReference type="EMBL" id="X02296">
    <property type="protein sequence ID" value="CAA26160.1"/>
    <property type="molecule type" value="Genomic_DNA"/>
</dbReference>
<protein>
    <submittedName>
        <fullName evidence="1">Paramecium gene for surface protein 51A</fullName>
    </submittedName>
</protein>
<evidence type="ECO:0000313" key="1">
    <source>
        <dbReference type="EMBL" id="CAA26160.1"/>
    </source>
</evidence>
<organism evidence="1">
    <name type="scientific">Paramecium primaurelia</name>
    <dbReference type="NCBI Taxonomy" id="5886"/>
    <lineage>
        <taxon>Eukaryota</taxon>
        <taxon>Sar</taxon>
        <taxon>Alveolata</taxon>
        <taxon>Ciliophora</taxon>
        <taxon>Intramacronucleata</taxon>
        <taxon>Oligohymenophorea</taxon>
        <taxon>Peniculida</taxon>
        <taxon>Parameciidae</taxon>
        <taxon>Paramecium</taxon>
    </lineage>
</organism>
<accession>Q94723</accession>
<sequence length="56" mass="6596">IQHAKKRHVLMHQPQIILTISVHRICQHAPLKQVEVVKIELVLMLQQPQQLMMLVK</sequence>
<feature type="non-terminal residue" evidence="1">
    <location>
        <position position="1"/>
    </location>
</feature>
<feature type="non-terminal residue" evidence="1">
    <location>
        <position position="56"/>
    </location>
</feature>
<name>Q94723_PARPR</name>